<dbReference type="EMBL" id="ML987197">
    <property type="protein sequence ID" value="KAF2247091.1"/>
    <property type="molecule type" value="Genomic_DNA"/>
</dbReference>
<dbReference type="OrthoDB" id="3796455at2759"/>
<organism evidence="2 3">
    <name type="scientific">Trematosphaeria pertusa</name>
    <dbReference type="NCBI Taxonomy" id="390896"/>
    <lineage>
        <taxon>Eukaryota</taxon>
        <taxon>Fungi</taxon>
        <taxon>Dikarya</taxon>
        <taxon>Ascomycota</taxon>
        <taxon>Pezizomycotina</taxon>
        <taxon>Dothideomycetes</taxon>
        <taxon>Pleosporomycetidae</taxon>
        <taxon>Pleosporales</taxon>
        <taxon>Massarineae</taxon>
        <taxon>Trematosphaeriaceae</taxon>
        <taxon>Trematosphaeria</taxon>
    </lineage>
</organism>
<evidence type="ECO:0000256" key="1">
    <source>
        <dbReference type="SAM" id="MobiDB-lite"/>
    </source>
</evidence>
<feature type="compositionally biased region" description="Polar residues" evidence="1">
    <location>
        <begin position="164"/>
        <end position="175"/>
    </location>
</feature>
<feature type="compositionally biased region" description="Basic and acidic residues" evidence="1">
    <location>
        <begin position="102"/>
        <end position="129"/>
    </location>
</feature>
<evidence type="ECO:0000313" key="3">
    <source>
        <dbReference type="Proteomes" id="UP000800094"/>
    </source>
</evidence>
<dbReference type="Proteomes" id="UP000800094">
    <property type="component" value="Unassembled WGS sequence"/>
</dbReference>
<reference evidence="2" key="1">
    <citation type="journal article" date="2020" name="Stud. Mycol.">
        <title>101 Dothideomycetes genomes: a test case for predicting lifestyles and emergence of pathogens.</title>
        <authorList>
            <person name="Haridas S."/>
            <person name="Albert R."/>
            <person name="Binder M."/>
            <person name="Bloem J."/>
            <person name="Labutti K."/>
            <person name="Salamov A."/>
            <person name="Andreopoulos B."/>
            <person name="Baker S."/>
            <person name="Barry K."/>
            <person name="Bills G."/>
            <person name="Bluhm B."/>
            <person name="Cannon C."/>
            <person name="Castanera R."/>
            <person name="Culley D."/>
            <person name="Daum C."/>
            <person name="Ezra D."/>
            <person name="Gonzalez J."/>
            <person name="Henrissat B."/>
            <person name="Kuo A."/>
            <person name="Liang C."/>
            <person name="Lipzen A."/>
            <person name="Lutzoni F."/>
            <person name="Magnuson J."/>
            <person name="Mondo S."/>
            <person name="Nolan M."/>
            <person name="Ohm R."/>
            <person name="Pangilinan J."/>
            <person name="Park H.-J."/>
            <person name="Ramirez L."/>
            <person name="Alfaro M."/>
            <person name="Sun H."/>
            <person name="Tritt A."/>
            <person name="Yoshinaga Y."/>
            <person name="Zwiers L.-H."/>
            <person name="Turgeon B."/>
            <person name="Goodwin S."/>
            <person name="Spatafora J."/>
            <person name="Crous P."/>
            <person name="Grigoriev I."/>
        </authorList>
    </citation>
    <scope>NUCLEOTIDE SEQUENCE</scope>
    <source>
        <strain evidence="2">CBS 122368</strain>
    </source>
</reference>
<proteinExistence type="predicted"/>
<feature type="compositionally biased region" description="Basic and acidic residues" evidence="1">
    <location>
        <begin position="142"/>
        <end position="159"/>
    </location>
</feature>
<accession>A0A6A6I9N5</accession>
<protein>
    <submittedName>
        <fullName evidence="2">Uncharacterized protein</fullName>
    </submittedName>
</protein>
<sequence>MPPKKDTKDDPNSVAGFDGRETKLLAAAFLATTAPDKYDYELFATLTGNTAGSLKKMFPPVKRKAVEAHPSFAAFLGAPATGTGEETKAAPKAAAGRKRKAKSDSDDTEAGKELNPEISMDDVKTDSKKKAPAKGRGRGKKAKTEKAEAEAKEEAKDDGETGMCTISRNISNLANSEAVEEDEEI</sequence>
<dbReference type="RefSeq" id="XP_033682095.1">
    <property type="nucleotide sequence ID" value="XM_033829276.1"/>
</dbReference>
<keyword evidence="3" id="KW-1185">Reference proteome</keyword>
<gene>
    <name evidence="2" type="ORF">BU26DRAFT_520361</name>
</gene>
<feature type="region of interest" description="Disordered" evidence="1">
    <location>
        <begin position="77"/>
        <end position="185"/>
    </location>
</feature>
<name>A0A6A6I9N5_9PLEO</name>
<dbReference type="AlphaFoldDB" id="A0A6A6I9N5"/>
<dbReference type="GeneID" id="54582606"/>
<evidence type="ECO:0000313" key="2">
    <source>
        <dbReference type="EMBL" id="KAF2247091.1"/>
    </source>
</evidence>
<feature type="compositionally biased region" description="Basic residues" evidence="1">
    <location>
        <begin position="130"/>
        <end position="141"/>
    </location>
</feature>